<evidence type="ECO:0000256" key="1">
    <source>
        <dbReference type="SAM" id="MobiDB-lite"/>
    </source>
</evidence>
<feature type="compositionally biased region" description="Basic and acidic residues" evidence="1">
    <location>
        <begin position="126"/>
        <end position="136"/>
    </location>
</feature>
<dbReference type="HOGENOM" id="CLU_135327_0_0_1"/>
<dbReference type="Proteomes" id="UP000011713">
    <property type="component" value="Unassembled WGS sequence"/>
</dbReference>
<evidence type="ECO:0000313" key="2">
    <source>
        <dbReference type="EnsemblProtists" id="HpaP809192"/>
    </source>
</evidence>
<protein>
    <submittedName>
        <fullName evidence="2">Uncharacterized protein</fullName>
    </submittedName>
</protein>
<proteinExistence type="predicted"/>
<sequence>MEEAEALNAAGDNPSAASAAQPAAVAAVRSRGDAPRDIGDYNIELIYSDYSDGDTDLKKAATKKYPDVAEPESTDSASRSAINLAEHSDIFGSFDESDASSQRRSRSLESDRGGGLGQFNDDDGDAVMRQDQDDRTGCGVGNAIDTTQEAKGSGILRVAPEKKAWLPP</sequence>
<dbReference type="InParanoid" id="M4BS02"/>
<dbReference type="VEuPathDB" id="FungiDB:HpaG809192"/>
<dbReference type="EMBL" id="JH598678">
    <property type="status" value="NOT_ANNOTATED_CDS"/>
    <property type="molecule type" value="Genomic_DNA"/>
</dbReference>
<dbReference type="AlphaFoldDB" id="M4BS02"/>
<reference evidence="2" key="2">
    <citation type="submission" date="2015-06" db="UniProtKB">
        <authorList>
            <consortium name="EnsemblProtists"/>
        </authorList>
    </citation>
    <scope>IDENTIFICATION</scope>
    <source>
        <strain evidence="2">Emoy2</strain>
    </source>
</reference>
<feature type="region of interest" description="Disordered" evidence="1">
    <location>
        <begin position="62"/>
        <end position="168"/>
    </location>
</feature>
<evidence type="ECO:0000313" key="3">
    <source>
        <dbReference type="Proteomes" id="UP000011713"/>
    </source>
</evidence>
<reference evidence="3" key="1">
    <citation type="journal article" date="2010" name="Science">
        <title>Signatures of adaptation to obligate biotrophy in the Hyaloperonospora arabidopsidis genome.</title>
        <authorList>
            <person name="Baxter L."/>
            <person name="Tripathy S."/>
            <person name="Ishaque N."/>
            <person name="Boot N."/>
            <person name="Cabral A."/>
            <person name="Kemen E."/>
            <person name="Thines M."/>
            <person name="Ah-Fong A."/>
            <person name="Anderson R."/>
            <person name="Badejoko W."/>
            <person name="Bittner-Eddy P."/>
            <person name="Boore J.L."/>
            <person name="Chibucos M.C."/>
            <person name="Coates M."/>
            <person name="Dehal P."/>
            <person name="Delehaunty K."/>
            <person name="Dong S."/>
            <person name="Downton P."/>
            <person name="Dumas B."/>
            <person name="Fabro G."/>
            <person name="Fronick C."/>
            <person name="Fuerstenberg S.I."/>
            <person name="Fulton L."/>
            <person name="Gaulin E."/>
            <person name="Govers F."/>
            <person name="Hughes L."/>
            <person name="Humphray S."/>
            <person name="Jiang R.H."/>
            <person name="Judelson H."/>
            <person name="Kamoun S."/>
            <person name="Kyung K."/>
            <person name="Meijer H."/>
            <person name="Minx P."/>
            <person name="Morris P."/>
            <person name="Nelson J."/>
            <person name="Phuntumart V."/>
            <person name="Qutob D."/>
            <person name="Rehmany A."/>
            <person name="Rougon-Cardoso A."/>
            <person name="Ryden P."/>
            <person name="Torto-Alalibo T."/>
            <person name="Studholme D."/>
            <person name="Wang Y."/>
            <person name="Win J."/>
            <person name="Wood J."/>
            <person name="Clifton S.W."/>
            <person name="Rogers J."/>
            <person name="Van den Ackerveken G."/>
            <person name="Jones J.D."/>
            <person name="McDowell J.M."/>
            <person name="Beynon J."/>
            <person name="Tyler B.M."/>
        </authorList>
    </citation>
    <scope>NUCLEOTIDE SEQUENCE [LARGE SCALE GENOMIC DNA]</scope>
    <source>
        <strain evidence="3">Emoy2</strain>
    </source>
</reference>
<feature type="region of interest" description="Disordered" evidence="1">
    <location>
        <begin position="1"/>
        <end position="38"/>
    </location>
</feature>
<name>M4BS02_HYAAE</name>
<accession>M4BS02</accession>
<dbReference type="EnsemblProtists" id="HpaT809192">
    <property type="protein sequence ID" value="HpaP809192"/>
    <property type="gene ID" value="HpaG809192"/>
</dbReference>
<organism evidence="2 3">
    <name type="scientific">Hyaloperonospora arabidopsidis (strain Emoy2)</name>
    <name type="common">Downy mildew agent</name>
    <name type="synonym">Peronospora arabidopsidis</name>
    <dbReference type="NCBI Taxonomy" id="559515"/>
    <lineage>
        <taxon>Eukaryota</taxon>
        <taxon>Sar</taxon>
        <taxon>Stramenopiles</taxon>
        <taxon>Oomycota</taxon>
        <taxon>Peronosporomycetes</taxon>
        <taxon>Peronosporales</taxon>
        <taxon>Peronosporaceae</taxon>
        <taxon>Hyaloperonospora</taxon>
    </lineage>
</organism>
<keyword evidence="3" id="KW-1185">Reference proteome</keyword>
<feature type="compositionally biased region" description="Low complexity" evidence="1">
    <location>
        <begin position="8"/>
        <end position="28"/>
    </location>
</feature>
<feature type="compositionally biased region" description="Basic and acidic residues" evidence="1">
    <location>
        <begin position="159"/>
        <end position="168"/>
    </location>
</feature>